<organism evidence="1 2">
    <name type="scientific">Opisthorchis viverrini</name>
    <name type="common">Southeast Asian liver fluke</name>
    <dbReference type="NCBI Taxonomy" id="6198"/>
    <lineage>
        <taxon>Eukaryota</taxon>
        <taxon>Metazoa</taxon>
        <taxon>Spiralia</taxon>
        <taxon>Lophotrochozoa</taxon>
        <taxon>Platyhelminthes</taxon>
        <taxon>Trematoda</taxon>
        <taxon>Digenea</taxon>
        <taxon>Opisthorchiida</taxon>
        <taxon>Opisthorchiata</taxon>
        <taxon>Opisthorchiidae</taxon>
        <taxon>Opisthorchis</taxon>
    </lineage>
</organism>
<reference evidence="1 2" key="1">
    <citation type="submission" date="2013-11" db="EMBL/GenBank/DDBJ databases">
        <title>Opisthorchis viverrini - life in the bile duct.</title>
        <authorList>
            <person name="Young N.D."/>
            <person name="Nagarajan N."/>
            <person name="Lin S.J."/>
            <person name="Korhonen P.K."/>
            <person name="Jex A.R."/>
            <person name="Hall R.S."/>
            <person name="Safavi-Hemami H."/>
            <person name="Kaewkong W."/>
            <person name="Bertrand D."/>
            <person name="Gao S."/>
            <person name="Seet Q."/>
            <person name="Wongkham S."/>
            <person name="Teh B.T."/>
            <person name="Wongkham C."/>
            <person name="Intapan P.M."/>
            <person name="Maleewong W."/>
            <person name="Yang X."/>
            <person name="Hu M."/>
            <person name="Wang Z."/>
            <person name="Hofmann A."/>
            <person name="Sternberg P.W."/>
            <person name="Tan P."/>
            <person name="Wang J."/>
            <person name="Gasser R.B."/>
        </authorList>
    </citation>
    <scope>NUCLEOTIDE SEQUENCE [LARGE SCALE GENOMIC DNA]</scope>
</reference>
<dbReference type="RefSeq" id="XP_009177100.1">
    <property type="nucleotide sequence ID" value="XM_009178836.1"/>
</dbReference>
<dbReference type="Proteomes" id="UP000054324">
    <property type="component" value="Unassembled WGS sequence"/>
</dbReference>
<keyword evidence="2" id="KW-1185">Reference proteome</keyword>
<name>A0A074YWN0_OPIVI</name>
<dbReference type="CTD" id="20326143"/>
<dbReference type="AlphaFoldDB" id="A0A074YWN0"/>
<dbReference type="KEGG" id="ovi:T265_11975"/>
<evidence type="ECO:0000313" key="1">
    <source>
        <dbReference type="EMBL" id="KER19156.1"/>
    </source>
</evidence>
<evidence type="ECO:0000313" key="2">
    <source>
        <dbReference type="Proteomes" id="UP000054324"/>
    </source>
</evidence>
<protein>
    <submittedName>
        <fullName evidence="1">Uncharacterized protein</fullName>
    </submittedName>
</protein>
<sequence>MNNIPRKGTSIGEPVNCKAIDRLSMPEWYSGQPLSREKLSEIMEGRFSEKKRNGFTALRYSVVE</sequence>
<gene>
    <name evidence="1" type="ORF">T265_11975</name>
</gene>
<dbReference type="GeneID" id="20326143"/>
<dbReference type="EMBL" id="KL597307">
    <property type="protein sequence ID" value="KER19156.1"/>
    <property type="molecule type" value="Genomic_DNA"/>
</dbReference>
<proteinExistence type="predicted"/>
<accession>A0A074YWN0</accession>